<evidence type="ECO:0000313" key="1">
    <source>
        <dbReference type="EMBL" id="MBX35413.1"/>
    </source>
</evidence>
<dbReference type="EMBL" id="GGEC01054929">
    <property type="protein sequence ID" value="MBX35413.1"/>
    <property type="molecule type" value="Transcribed_RNA"/>
</dbReference>
<name>A0A2P2MYX6_RHIMU</name>
<reference evidence="1" key="1">
    <citation type="submission" date="2018-02" db="EMBL/GenBank/DDBJ databases">
        <title>Rhizophora mucronata_Transcriptome.</title>
        <authorList>
            <person name="Meera S.P."/>
            <person name="Sreeshan A."/>
            <person name="Augustine A."/>
        </authorList>
    </citation>
    <scope>NUCLEOTIDE SEQUENCE</scope>
    <source>
        <tissue evidence="1">Leaf</tissue>
    </source>
</reference>
<sequence>MEILDRHQPGGLPKITEQVWLGSFVERVQISFVVPLW</sequence>
<organism evidence="1">
    <name type="scientific">Rhizophora mucronata</name>
    <name type="common">Asiatic mangrove</name>
    <dbReference type="NCBI Taxonomy" id="61149"/>
    <lineage>
        <taxon>Eukaryota</taxon>
        <taxon>Viridiplantae</taxon>
        <taxon>Streptophyta</taxon>
        <taxon>Embryophyta</taxon>
        <taxon>Tracheophyta</taxon>
        <taxon>Spermatophyta</taxon>
        <taxon>Magnoliopsida</taxon>
        <taxon>eudicotyledons</taxon>
        <taxon>Gunneridae</taxon>
        <taxon>Pentapetalae</taxon>
        <taxon>rosids</taxon>
        <taxon>fabids</taxon>
        <taxon>Malpighiales</taxon>
        <taxon>Rhizophoraceae</taxon>
        <taxon>Rhizophora</taxon>
    </lineage>
</organism>
<protein>
    <submittedName>
        <fullName evidence="1">Uncharacterized protein</fullName>
    </submittedName>
</protein>
<accession>A0A2P2MYX6</accession>
<proteinExistence type="predicted"/>
<dbReference type="AlphaFoldDB" id="A0A2P2MYX6"/>